<dbReference type="GO" id="GO:0003677">
    <property type="term" value="F:DNA binding"/>
    <property type="evidence" value="ECO:0007669"/>
    <property type="project" value="InterPro"/>
</dbReference>
<dbReference type="Pfam" id="PF02739">
    <property type="entry name" value="5_3_exonuc_N"/>
    <property type="match status" value="1"/>
</dbReference>
<keyword evidence="2" id="KW-0269">Exonuclease</keyword>
<reference evidence="2" key="1">
    <citation type="submission" date="2019-09" db="EMBL/GenBank/DDBJ databases">
        <authorList>
            <person name="Kumar P."/>
            <person name="Meghvansi M.K."/>
            <person name="Kamboj D.V."/>
        </authorList>
    </citation>
    <scope>NUCLEOTIDE SEQUENCE [LARGE SCALE GENOMIC DNA]</scope>
</reference>
<feature type="domain" description="5'-3' exonuclease alpha-helical arch N-terminal" evidence="1">
    <location>
        <begin position="27"/>
        <end position="171"/>
    </location>
</feature>
<keyword evidence="2" id="KW-0540">Nuclease</keyword>
<keyword evidence="2" id="KW-0378">Hydrolase</keyword>
<dbReference type="InterPro" id="IPR029060">
    <property type="entry name" value="PIN-like_dom_sf"/>
</dbReference>
<sequence length="299" mass="33432">MATVAMATGGLDALWDCMTSNKKIALVLDGDYLVFSSMAAAEDETDWGDDIWTLICDHAKARRILENTIAEIVKKRKAWKDAKIVMCFTDDYNWRKDVLPTYKANRKGSRKPVGYKKFVAEVMADQRFNSFLRPTLEGDDCMGIIGTRPQIVGCDHAVLVSCDKDFKTIPNCEFFWLTTGEILSHTTAEADYWHMEQTIKGDTTDGYGGIPGWVGTPLVRSLTSRTTSCRRAVSLRLARTKARLRPNGRSILSVKTVTLAAKAGMTEEELLVQAQVARICRASDYDPKSKEVILWTPSM</sequence>
<proteinExistence type="predicted"/>
<dbReference type="SUPFAM" id="SSF88723">
    <property type="entry name" value="PIN domain-like"/>
    <property type="match status" value="1"/>
</dbReference>
<evidence type="ECO:0000259" key="1">
    <source>
        <dbReference type="Pfam" id="PF02739"/>
    </source>
</evidence>
<dbReference type="EMBL" id="MN518894">
    <property type="protein sequence ID" value="QLF86409.1"/>
    <property type="molecule type" value="Genomic_DNA"/>
</dbReference>
<gene>
    <name evidence="2" type="ORF">LS2_24</name>
</gene>
<dbReference type="GO" id="GO:0004527">
    <property type="term" value="F:exonuclease activity"/>
    <property type="evidence" value="ECO:0007669"/>
    <property type="project" value="UniProtKB-KW"/>
</dbReference>
<accession>A0A7D5JK64</accession>
<protein>
    <submittedName>
        <fullName evidence="2">Exonuclease</fullName>
    </submittedName>
</protein>
<dbReference type="Gene3D" id="3.40.50.1010">
    <property type="entry name" value="5'-nuclease"/>
    <property type="match status" value="1"/>
</dbReference>
<dbReference type="InterPro" id="IPR020046">
    <property type="entry name" value="5-3_exonucl_a-hlix_arch_N"/>
</dbReference>
<organism evidence="2">
    <name type="scientific">Escherichia virus LS2</name>
    <dbReference type="NCBI Taxonomy" id="2743776"/>
    <lineage>
        <taxon>Viruses</taxon>
        <taxon>Duplodnaviria</taxon>
        <taxon>Heunggongvirae</taxon>
        <taxon>Uroviricota</taxon>
        <taxon>Caudoviricetes</taxon>
        <taxon>Autographivirales</taxon>
        <taxon>Autotranscriptaviridae</taxon>
        <taxon>Studiervirinae</taxon>
        <taxon>Kayfunavirus</taxon>
        <taxon>Kayfunavirus LS2</taxon>
    </lineage>
</organism>
<evidence type="ECO:0000313" key="2">
    <source>
        <dbReference type="EMBL" id="QLF86409.1"/>
    </source>
</evidence>
<name>A0A7D5JK64_9CAUD</name>